<dbReference type="AlphaFoldDB" id="A0AB34JZC1"/>
<feature type="region of interest" description="Disordered" evidence="1">
    <location>
        <begin position="949"/>
        <end position="976"/>
    </location>
</feature>
<keyword evidence="3" id="KW-1185">Reference proteome</keyword>
<gene>
    <name evidence="2" type="ORF">AB1Y20_014987</name>
</gene>
<evidence type="ECO:0000313" key="3">
    <source>
        <dbReference type="Proteomes" id="UP001515480"/>
    </source>
</evidence>
<protein>
    <submittedName>
        <fullName evidence="2">Uncharacterized protein</fullName>
    </submittedName>
</protein>
<dbReference type="EMBL" id="JBGBPQ010000003">
    <property type="protein sequence ID" value="KAL1526268.1"/>
    <property type="molecule type" value="Genomic_DNA"/>
</dbReference>
<sequence length="976" mass="105409">MMASPFPSEHSNFLCTSSSPLDPVPLPCSSPWNEWRSPLKDEFIITAFWPPTNNVIHQYKAAHFNMAFFGNLVAGCQQNGTLRMGASYTEAFDCVAKYIPEWNQKLGLRIGFAVGFFNNSRRVEDMFYGGRENMGGLVDFDFTDEPPVRRVAAFTAPEMKWVHEQLRNRSLDKMVHAVLLHDDVVTNNAMTAAVVEYLQKHWPQMLPFTDTGLQGPDTLYQQRQPLLVPEEYMLSGSTTNVTYGMNNQLAMYANNQMVAERFGLSAWPLFNVGDGGGNPNLRSAPLVRVQAYGAVAYGARGLNYYCWGNGIWNIPQPNQQSGPGTPTVIYDVVRRTNADLTIWGQLLMKSRHVGAIRRPSVPHVSYFGQPETASTQSYASMGDHSTSPAAHLPVTAMDDKLLVGTFVSDDSRAGHLMVVDLRTDATAAPRMVALVLHPACHPSLVAGHEEGWSAEGAARHQWSASTRTLSLWLVAGGGALVEVRGCEGPLADVRQWWANPRAISLRPPNRMTNTPAMSSKQATYNRDGAAWRHFAPGGLAGWSSDFLVGGSFGPHGVLRAREAELWSKAGFLAASVAPDALATSLAAAAPYGLFLFPAPHPPARAAAASAEQVERLVATARCHPNLGGVVVADGRADVGAAAAAARALRRRGYMFLPLIPAVPHVARAVELAAAGVPLAAVSLPPLEGVTDSAAWAAATLARLAELGGAASNASNAMTMAVTLDACALASDSLVRFGAYASVVWGAQAIWWEGVGACAPIGSDAFMLIGGINRRIAQWAEPLFLKNSNEAVTSVRYQVVDVWSTSSLELPPLQGVKAARPSKGRLIEAMDDELVAVHLKNSTGIPGRWAHIILFISTAFSDARGGAPIRQLTIHMHSNVTSTKPVEPDQFQGWADLPDLAIPQGFPPGFFGTSECLLSWYGWKMPLQLAGGSTQLVTYTVIPAKDSRQSRVSDKEMELHQHIGRAPPRLAYDRSNE</sequence>
<evidence type="ECO:0000313" key="2">
    <source>
        <dbReference type="EMBL" id="KAL1526268.1"/>
    </source>
</evidence>
<organism evidence="2 3">
    <name type="scientific">Prymnesium parvum</name>
    <name type="common">Toxic golden alga</name>
    <dbReference type="NCBI Taxonomy" id="97485"/>
    <lineage>
        <taxon>Eukaryota</taxon>
        <taxon>Haptista</taxon>
        <taxon>Haptophyta</taxon>
        <taxon>Prymnesiophyceae</taxon>
        <taxon>Prymnesiales</taxon>
        <taxon>Prymnesiaceae</taxon>
        <taxon>Prymnesium</taxon>
    </lineage>
</organism>
<dbReference type="Proteomes" id="UP001515480">
    <property type="component" value="Unassembled WGS sequence"/>
</dbReference>
<reference evidence="2 3" key="1">
    <citation type="journal article" date="2024" name="Science">
        <title>Giant polyketide synthase enzymes in the biosynthesis of giant marine polyether toxins.</title>
        <authorList>
            <person name="Fallon T.R."/>
            <person name="Shende V.V."/>
            <person name="Wierzbicki I.H."/>
            <person name="Pendleton A.L."/>
            <person name="Watervoot N.F."/>
            <person name="Auber R.P."/>
            <person name="Gonzalez D.J."/>
            <person name="Wisecaver J.H."/>
            <person name="Moore B.S."/>
        </authorList>
    </citation>
    <scope>NUCLEOTIDE SEQUENCE [LARGE SCALE GENOMIC DNA]</scope>
    <source>
        <strain evidence="2 3">12B1</strain>
    </source>
</reference>
<name>A0AB34JZC1_PRYPA</name>
<comment type="caution">
    <text evidence="2">The sequence shown here is derived from an EMBL/GenBank/DDBJ whole genome shotgun (WGS) entry which is preliminary data.</text>
</comment>
<accession>A0AB34JZC1</accession>
<feature type="compositionally biased region" description="Basic and acidic residues" evidence="1">
    <location>
        <begin position="949"/>
        <end position="960"/>
    </location>
</feature>
<proteinExistence type="predicted"/>
<evidence type="ECO:0000256" key="1">
    <source>
        <dbReference type="SAM" id="MobiDB-lite"/>
    </source>
</evidence>